<evidence type="ECO:0000256" key="2">
    <source>
        <dbReference type="SAM" id="Phobius"/>
    </source>
</evidence>
<dbReference type="EMBL" id="MU404356">
    <property type="protein sequence ID" value="KAI1611256.1"/>
    <property type="molecule type" value="Genomic_DNA"/>
</dbReference>
<dbReference type="AlphaFoldDB" id="A0AAN6IBG6"/>
<feature type="region of interest" description="Disordered" evidence="1">
    <location>
        <begin position="1"/>
        <end position="69"/>
    </location>
</feature>
<keyword evidence="2" id="KW-1133">Transmembrane helix</keyword>
<protein>
    <submittedName>
        <fullName evidence="3">Uncharacterized protein</fullName>
    </submittedName>
</protein>
<keyword evidence="2" id="KW-0472">Membrane</keyword>
<keyword evidence="2" id="KW-0812">Transmembrane</keyword>
<accession>A0AAN6IBG6</accession>
<feature type="compositionally biased region" description="Polar residues" evidence="1">
    <location>
        <begin position="57"/>
        <end position="68"/>
    </location>
</feature>
<proteinExistence type="predicted"/>
<feature type="transmembrane region" description="Helical" evidence="2">
    <location>
        <begin position="474"/>
        <end position="496"/>
    </location>
</feature>
<feature type="compositionally biased region" description="Low complexity" evidence="1">
    <location>
        <begin position="387"/>
        <end position="397"/>
    </location>
</feature>
<evidence type="ECO:0000313" key="4">
    <source>
        <dbReference type="Proteomes" id="UP001203852"/>
    </source>
</evidence>
<dbReference type="Proteomes" id="UP001203852">
    <property type="component" value="Unassembled WGS sequence"/>
</dbReference>
<feature type="compositionally biased region" description="Basic residues" evidence="1">
    <location>
        <begin position="43"/>
        <end position="52"/>
    </location>
</feature>
<feature type="compositionally biased region" description="Low complexity" evidence="1">
    <location>
        <begin position="282"/>
        <end position="296"/>
    </location>
</feature>
<reference evidence="3" key="1">
    <citation type="journal article" date="2022" name="bioRxiv">
        <title>Deciphering the potential niche of two novel black yeast fungi from a biological soil crust based on their genomes, phenotypes, and melanin regulation.</title>
        <authorList>
            <consortium name="DOE Joint Genome Institute"/>
            <person name="Carr E.C."/>
            <person name="Barton Q."/>
            <person name="Grambo S."/>
            <person name="Sullivan M."/>
            <person name="Renfro C.M."/>
            <person name="Kuo A."/>
            <person name="Pangilinan J."/>
            <person name="Lipzen A."/>
            <person name="Keymanesh K."/>
            <person name="Savage E."/>
            <person name="Barry K."/>
            <person name="Grigoriev I.V."/>
            <person name="Riekhof W.R."/>
            <person name="Harris S.S."/>
        </authorList>
    </citation>
    <scope>NUCLEOTIDE SEQUENCE</scope>
    <source>
        <strain evidence="3">JF 03-4F</strain>
    </source>
</reference>
<feature type="region of interest" description="Disordered" evidence="1">
    <location>
        <begin position="175"/>
        <end position="211"/>
    </location>
</feature>
<feature type="region of interest" description="Disordered" evidence="1">
    <location>
        <begin position="375"/>
        <end position="398"/>
    </location>
</feature>
<comment type="caution">
    <text evidence="3">The sequence shown here is derived from an EMBL/GenBank/DDBJ whole genome shotgun (WGS) entry which is preliminary data.</text>
</comment>
<feature type="compositionally biased region" description="Polar residues" evidence="1">
    <location>
        <begin position="1"/>
        <end position="14"/>
    </location>
</feature>
<evidence type="ECO:0000313" key="3">
    <source>
        <dbReference type="EMBL" id="KAI1611256.1"/>
    </source>
</evidence>
<organism evidence="3 4">
    <name type="scientific">Exophiala viscosa</name>
    <dbReference type="NCBI Taxonomy" id="2486360"/>
    <lineage>
        <taxon>Eukaryota</taxon>
        <taxon>Fungi</taxon>
        <taxon>Dikarya</taxon>
        <taxon>Ascomycota</taxon>
        <taxon>Pezizomycotina</taxon>
        <taxon>Eurotiomycetes</taxon>
        <taxon>Chaetothyriomycetidae</taxon>
        <taxon>Chaetothyriales</taxon>
        <taxon>Herpotrichiellaceae</taxon>
        <taxon>Exophiala</taxon>
    </lineage>
</organism>
<feature type="compositionally biased region" description="Pro residues" evidence="1">
    <location>
        <begin position="21"/>
        <end position="30"/>
    </location>
</feature>
<evidence type="ECO:0000256" key="1">
    <source>
        <dbReference type="SAM" id="MobiDB-lite"/>
    </source>
</evidence>
<keyword evidence="4" id="KW-1185">Reference proteome</keyword>
<sequence length="577" mass="63614">MAPQQARPTVSLTHSIGAEPITPPTTPPLAFPKADSKSGLSRILRRSRSTRSKHGDSQTTTPMINSRPSVAEMKAPFPLLLPQSPSLTEDAPSVTASSSSLRRMSISYNSLRALAQQHAASSPARSLLPSPITREPHNDGQSYFMFQDSWEQTSTSKEELVDNLQIVSHYCNEEPAEISNDTPSIRDFASSDDEQSTASESVPVTPSDHGYPEAFCSSESGWLANTTSRDERQRRFKSRYYQVVQRPWTEGCTEGGDEEVMVATILVGLGKPKIVQIHRPSSRPTSPSSPVKYQPVPTTPVQPPAEVSAFSPYDTPGDVPLLESQLCKAVSPRPDIATTSPSSLIPPPLRLTRRMSSISDSSIFSATLQRLHGLGDPFTMSPRRSRSSGTSLSFSSRWTTAQAPTKRDSYQCVSPTHKVAMWSKCRRVERAIRAVTRAVDSFPDGMLRLDSPPILDIRRAGVSDRTYIDAFHKIFPMAPALLLSALTAWILVDIYFSDLKDQMRPMERDRARTEALNEGLHRIPDKAREMLGIGLGDTTSIQLNEYMLSKRAAPDRGTKRFLGRRYLAISESLGGSD</sequence>
<feature type="region of interest" description="Disordered" evidence="1">
    <location>
        <begin position="278"/>
        <end position="304"/>
    </location>
</feature>
<gene>
    <name evidence="3" type="ORF">EDD36DRAFT_420217</name>
</gene>
<name>A0AAN6IBG6_9EURO</name>